<comment type="function">
    <text evidence="14">Removal of H(2)O(2), oxidation of toxic reductants, biosynthesis and degradation of lignin, suberization, auxin catabolism, response to environmental stresses such as wounding, pathogen attack and oxidative stress.</text>
</comment>
<keyword evidence="7 11" id="KW-0408">Iron</keyword>
<feature type="binding site" evidence="10">
    <location>
        <position position="203"/>
    </location>
    <ligand>
        <name>substrate</name>
    </ligand>
</feature>
<dbReference type="GO" id="GO:0005576">
    <property type="term" value="C:extracellular region"/>
    <property type="evidence" value="ECO:0007669"/>
    <property type="project" value="UniProtKB-SubCell"/>
</dbReference>
<keyword evidence="4 14" id="KW-0349">Heme</keyword>
<dbReference type="PRINTS" id="PR00458">
    <property type="entry name" value="PEROXIDASE"/>
</dbReference>
<dbReference type="PANTHER" id="PTHR31517:SF48">
    <property type="entry name" value="PEROXIDASE 16-RELATED"/>
    <property type="match status" value="1"/>
</dbReference>
<accession>A0A2R6W690</accession>
<keyword evidence="11 14" id="KW-0106">Calcium</keyword>
<keyword evidence="5 11" id="KW-0479">Metal-binding</keyword>
<dbReference type="InterPro" id="IPR019793">
    <property type="entry name" value="Peroxidases_heam-ligand_BS"/>
</dbReference>
<dbReference type="GO" id="GO:0006979">
    <property type="term" value="P:response to oxidative stress"/>
    <property type="evidence" value="ECO:0007669"/>
    <property type="project" value="UniProtKB-UniRule"/>
</dbReference>
<feature type="binding site" evidence="11">
    <location>
        <position position="129"/>
    </location>
    <ligand>
        <name>Ca(2+)</name>
        <dbReference type="ChEBI" id="CHEBI:29108"/>
        <label>1</label>
    </ligand>
</feature>
<evidence type="ECO:0000256" key="12">
    <source>
        <dbReference type="PIRSR" id="PIRSR600823-4"/>
    </source>
</evidence>
<dbReference type="Gene3D" id="1.10.520.10">
    <property type="match status" value="1"/>
</dbReference>
<dbReference type="GO" id="GO:0009505">
    <property type="term" value="C:plant-type cell wall"/>
    <property type="evidence" value="ECO:0000318"/>
    <property type="project" value="GO_Central"/>
</dbReference>
<dbReference type="GO" id="GO:0020037">
    <property type="term" value="F:heme binding"/>
    <property type="evidence" value="ECO:0007669"/>
    <property type="project" value="UniProtKB-UniRule"/>
</dbReference>
<name>A0A2R6W690_MARPO</name>
<dbReference type="PROSITE" id="PS50873">
    <property type="entry name" value="PEROXIDASE_4"/>
    <property type="match status" value="1"/>
</dbReference>
<evidence type="ECO:0000256" key="8">
    <source>
        <dbReference type="ARBA" id="ARBA00023157"/>
    </source>
</evidence>
<comment type="cofactor">
    <cofactor evidence="11 14">
        <name>heme b</name>
        <dbReference type="ChEBI" id="CHEBI:60344"/>
    </cofactor>
    <text evidence="11 14">Binds 1 heme b (iron(II)-protoporphyrin IX) group per subunit.</text>
</comment>
<evidence type="ECO:0000256" key="6">
    <source>
        <dbReference type="ARBA" id="ARBA00023002"/>
    </source>
</evidence>
<dbReference type="Pfam" id="PF00141">
    <property type="entry name" value="peroxidase"/>
    <property type="match status" value="1"/>
</dbReference>
<dbReference type="GO" id="GO:0140825">
    <property type="term" value="F:lactoperoxidase activity"/>
    <property type="evidence" value="ECO:0007669"/>
    <property type="project" value="UniProtKB-EC"/>
</dbReference>
<comment type="cofactor">
    <cofactor evidence="11 14">
        <name>Ca(2+)</name>
        <dbReference type="ChEBI" id="CHEBI:29108"/>
    </cofactor>
    <text evidence="11 14">Binds 2 calcium ions per subunit.</text>
</comment>
<keyword evidence="14" id="KW-0964">Secreted</keyword>
<dbReference type="InterPro" id="IPR002016">
    <property type="entry name" value="Haem_peroxidase"/>
</dbReference>
<dbReference type="GO" id="GO:0042744">
    <property type="term" value="P:hydrogen peroxide catabolic process"/>
    <property type="evidence" value="ECO:0007669"/>
    <property type="project" value="UniProtKB-KW"/>
</dbReference>
<protein>
    <recommendedName>
        <fullName evidence="14">Peroxidase</fullName>
        <ecNumber evidence="14">1.11.1.7</ecNumber>
    </recommendedName>
</protein>
<dbReference type="OMA" id="MDSEYVA"/>
<comment type="similarity">
    <text evidence="14">Belongs to the peroxidase family. Classical plant (class III) peroxidase subfamily.</text>
</comment>
<feature type="binding site" evidence="11">
    <location>
        <position position="287"/>
    </location>
    <ligand>
        <name>Ca(2+)</name>
        <dbReference type="ChEBI" id="CHEBI:29108"/>
        <label>2</label>
    </ligand>
</feature>
<evidence type="ECO:0000256" key="4">
    <source>
        <dbReference type="ARBA" id="ARBA00022617"/>
    </source>
</evidence>
<dbReference type="InterPro" id="IPR000823">
    <property type="entry name" value="Peroxidase_pln"/>
</dbReference>
<evidence type="ECO:0000259" key="15">
    <source>
        <dbReference type="PROSITE" id="PS50873"/>
    </source>
</evidence>
<sequence length="366" mass="39306">MHAFCRSLSSPADSSSPIVISCNDCHQPQQVMMASASIDYRNAVLLAVVVFATLCACEAKSPYAVGLSEDFYEKTCPQAAAIVDAYVTKFLRKDRTFAGAFNRLQFHDCWVGGCDGSVLLNSTGSIQAEREAHVNFGLRGVAEIDEIKAGLEYFCPGVVSCADILIMAARDATAKVGGPTWPVAMGRRDGVNSTALMADTNLPFPVLNFSGLVANFAAKGFSAKEMITLSGAHTIGQSHCNGILPHLYNFTGKDDATDTDPAMNKNFAVFLKKLCPQGNRTNTIFIDSTASTFDRAYYKNVLHGKGIFMTDSALITNPLGKKVVRSFSKPGSSFFTEFAAGMVKMGNLGVLTGTEGEIRKTCQFVN</sequence>
<feature type="disulfide bond" evidence="13">
    <location>
        <begin position="109"/>
        <end position="114"/>
    </location>
</feature>
<feature type="binding site" evidence="11">
    <location>
        <position position="117"/>
    </location>
    <ligand>
        <name>Ca(2+)</name>
        <dbReference type="ChEBI" id="CHEBI:29108"/>
        <label>1</label>
    </ligand>
</feature>
<feature type="binding site" evidence="11">
    <location>
        <position position="113"/>
    </location>
    <ligand>
        <name>Ca(2+)</name>
        <dbReference type="ChEBI" id="CHEBI:29108"/>
        <label>1</label>
    </ligand>
</feature>
<proteinExistence type="inferred from homology"/>
<dbReference type="Proteomes" id="UP000244005">
    <property type="component" value="Unassembled WGS sequence"/>
</dbReference>
<feature type="site" description="Transition state stabilizer" evidence="12">
    <location>
        <position position="103"/>
    </location>
</feature>
<feature type="binding site" evidence="11">
    <location>
        <position position="115"/>
    </location>
    <ligand>
        <name>Ca(2+)</name>
        <dbReference type="ChEBI" id="CHEBI:29108"/>
        <label>1</label>
    </ligand>
</feature>
<keyword evidence="17" id="KW-1185">Reference proteome</keyword>
<evidence type="ECO:0000256" key="2">
    <source>
        <dbReference type="ARBA" id="ARBA00006873"/>
    </source>
</evidence>
<comment type="subcellular location">
    <subcellularLocation>
        <location evidence="14">Secreted</location>
    </subcellularLocation>
</comment>
<dbReference type="PRINTS" id="PR00461">
    <property type="entry name" value="PLPEROXIDASE"/>
</dbReference>
<dbReference type="InterPro" id="IPR010255">
    <property type="entry name" value="Haem_peroxidase_sf"/>
</dbReference>
<dbReference type="GO" id="GO:0004601">
    <property type="term" value="F:peroxidase activity"/>
    <property type="evidence" value="ECO:0000318"/>
    <property type="project" value="GO_Central"/>
</dbReference>
<dbReference type="EMBL" id="KZ772813">
    <property type="protein sequence ID" value="PTQ29365.1"/>
    <property type="molecule type" value="Genomic_DNA"/>
</dbReference>
<feature type="binding site" evidence="11">
    <location>
        <position position="234"/>
    </location>
    <ligand>
        <name>Ca(2+)</name>
        <dbReference type="ChEBI" id="CHEBI:29108"/>
        <label>2</label>
    </ligand>
</feature>
<dbReference type="OrthoDB" id="2113341at2759"/>
<feature type="binding site" evidence="11">
    <location>
        <position position="294"/>
    </location>
    <ligand>
        <name>Ca(2+)</name>
        <dbReference type="ChEBI" id="CHEBI:29108"/>
        <label>2</label>
    </ligand>
</feature>
<feature type="binding site" evidence="11">
    <location>
        <position position="111"/>
    </location>
    <ligand>
        <name>Ca(2+)</name>
        <dbReference type="ChEBI" id="CHEBI:29108"/>
        <label>1</label>
    </ligand>
</feature>
<keyword evidence="8 13" id="KW-1015">Disulfide bond</keyword>
<reference evidence="17" key="1">
    <citation type="journal article" date="2017" name="Cell">
        <title>Insights into land plant evolution garnered from the Marchantia polymorpha genome.</title>
        <authorList>
            <person name="Bowman J.L."/>
            <person name="Kohchi T."/>
            <person name="Yamato K.T."/>
            <person name="Jenkins J."/>
            <person name="Shu S."/>
            <person name="Ishizaki K."/>
            <person name="Yamaoka S."/>
            <person name="Nishihama R."/>
            <person name="Nakamura Y."/>
            <person name="Berger F."/>
            <person name="Adam C."/>
            <person name="Aki S.S."/>
            <person name="Althoff F."/>
            <person name="Araki T."/>
            <person name="Arteaga-Vazquez M.A."/>
            <person name="Balasubrmanian S."/>
            <person name="Barry K."/>
            <person name="Bauer D."/>
            <person name="Boehm C.R."/>
            <person name="Briginshaw L."/>
            <person name="Caballero-Perez J."/>
            <person name="Catarino B."/>
            <person name="Chen F."/>
            <person name="Chiyoda S."/>
            <person name="Chovatia M."/>
            <person name="Davies K.M."/>
            <person name="Delmans M."/>
            <person name="Demura T."/>
            <person name="Dierschke T."/>
            <person name="Dolan L."/>
            <person name="Dorantes-Acosta A.E."/>
            <person name="Eklund D.M."/>
            <person name="Florent S.N."/>
            <person name="Flores-Sandoval E."/>
            <person name="Fujiyama A."/>
            <person name="Fukuzawa H."/>
            <person name="Galik B."/>
            <person name="Grimanelli D."/>
            <person name="Grimwood J."/>
            <person name="Grossniklaus U."/>
            <person name="Hamada T."/>
            <person name="Haseloff J."/>
            <person name="Hetherington A.J."/>
            <person name="Higo A."/>
            <person name="Hirakawa Y."/>
            <person name="Hundley H.N."/>
            <person name="Ikeda Y."/>
            <person name="Inoue K."/>
            <person name="Inoue S.I."/>
            <person name="Ishida S."/>
            <person name="Jia Q."/>
            <person name="Kakita M."/>
            <person name="Kanazawa T."/>
            <person name="Kawai Y."/>
            <person name="Kawashima T."/>
            <person name="Kennedy M."/>
            <person name="Kinose K."/>
            <person name="Kinoshita T."/>
            <person name="Kohara Y."/>
            <person name="Koide E."/>
            <person name="Komatsu K."/>
            <person name="Kopischke S."/>
            <person name="Kubo M."/>
            <person name="Kyozuka J."/>
            <person name="Lagercrantz U."/>
            <person name="Lin S.S."/>
            <person name="Lindquist E."/>
            <person name="Lipzen A.M."/>
            <person name="Lu C.W."/>
            <person name="De Luna E."/>
            <person name="Martienssen R.A."/>
            <person name="Minamino N."/>
            <person name="Mizutani M."/>
            <person name="Mizutani M."/>
            <person name="Mochizuki N."/>
            <person name="Monte I."/>
            <person name="Mosher R."/>
            <person name="Nagasaki H."/>
            <person name="Nakagami H."/>
            <person name="Naramoto S."/>
            <person name="Nishitani K."/>
            <person name="Ohtani M."/>
            <person name="Okamoto T."/>
            <person name="Okumura M."/>
            <person name="Phillips J."/>
            <person name="Pollak B."/>
            <person name="Reinders A."/>
            <person name="Rovekamp M."/>
            <person name="Sano R."/>
            <person name="Sawa S."/>
            <person name="Schmid M.W."/>
            <person name="Shirakawa M."/>
            <person name="Solano R."/>
            <person name="Spunde A."/>
            <person name="Suetsugu N."/>
            <person name="Sugano S."/>
            <person name="Sugiyama A."/>
            <person name="Sun R."/>
            <person name="Suzuki Y."/>
            <person name="Takenaka M."/>
            <person name="Takezawa D."/>
            <person name="Tomogane H."/>
            <person name="Tsuzuki M."/>
            <person name="Ueda T."/>
            <person name="Umeda M."/>
            <person name="Ward J.M."/>
            <person name="Watanabe Y."/>
            <person name="Yazaki K."/>
            <person name="Yokoyama R."/>
            <person name="Yoshitake Y."/>
            <person name="Yotsui I."/>
            <person name="Zachgo S."/>
            <person name="Schmutz J."/>
        </authorList>
    </citation>
    <scope>NUCLEOTIDE SEQUENCE [LARGE SCALE GENOMIC DNA]</scope>
    <source>
        <strain evidence="17">Tak-1</strain>
    </source>
</reference>
<feature type="disulfide bond" evidence="13">
    <location>
        <begin position="76"/>
        <end position="155"/>
    </location>
</feature>
<evidence type="ECO:0000313" key="17">
    <source>
        <dbReference type="Proteomes" id="UP000244005"/>
    </source>
</evidence>
<feature type="binding site" description="axial binding residue" evidence="11">
    <location>
        <position position="233"/>
    </location>
    <ligand>
        <name>heme b</name>
        <dbReference type="ChEBI" id="CHEBI:60344"/>
    </ligand>
    <ligandPart>
        <name>Fe</name>
        <dbReference type="ChEBI" id="CHEBI:18248"/>
    </ligandPart>
</feature>
<organism evidence="16 17">
    <name type="scientific">Marchantia polymorpha</name>
    <name type="common">Common liverwort</name>
    <name type="synonym">Marchantia aquatica</name>
    <dbReference type="NCBI Taxonomy" id="3197"/>
    <lineage>
        <taxon>Eukaryota</taxon>
        <taxon>Viridiplantae</taxon>
        <taxon>Streptophyta</taxon>
        <taxon>Embryophyta</taxon>
        <taxon>Marchantiophyta</taxon>
        <taxon>Marchantiopsida</taxon>
        <taxon>Marchantiidae</taxon>
        <taxon>Marchantiales</taxon>
        <taxon>Marchantiaceae</taxon>
        <taxon>Marchantia</taxon>
    </lineage>
</organism>
<feature type="disulfide bond" evidence="13">
    <location>
        <begin position="161"/>
        <end position="362"/>
    </location>
</feature>
<gene>
    <name evidence="16" type="ORF">MARPO_0143s0040</name>
</gene>
<comment type="similarity">
    <text evidence="2">Belongs to the peroxidase family. Ascorbate peroxidase subfamily.</text>
</comment>
<feature type="domain" description="Plant heme peroxidase family profile" evidence="15">
    <location>
        <begin position="66"/>
        <end position="366"/>
    </location>
</feature>
<evidence type="ECO:0000256" key="11">
    <source>
        <dbReference type="PIRSR" id="PIRSR600823-3"/>
    </source>
</evidence>
<dbReference type="AlphaFoldDB" id="A0A2R6W690"/>
<dbReference type="CDD" id="cd00693">
    <property type="entry name" value="secretory_peroxidase"/>
    <property type="match status" value="1"/>
</dbReference>
<evidence type="ECO:0000256" key="3">
    <source>
        <dbReference type="ARBA" id="ARBA00022559"/>
    </source>
</evidence>
<evidence type="ECO:0000313" key="16">
    <source>
        <dbReference type="EMBL" id="PTQ29365.1"/>
    </source>
</evidence>
<feature type="binding site" evidence="11">
    <location>
        <position position="108"/>
    </location>
    <ligand>
        <name>Ca(2+)</name>
        <dbReference type="ChEBI" id="CHEBI:29108"/>
        <label>1</label>
    </ligand>
</feature>
<keyword evidence="6 14" id="KW-0560">Oxidoreductase</keyword>
<dbReference type="PROSITE" id="PS00435">
    <property type="entry name" value="PEROXIDASE_1"/>
    <property type="match status" value="1"/>
</dbReference>
<dbReference type="GO" id="GO:0006950">
    <property type="term" value="P:response to stress"/>
    <property type="evidence" value="ECO:0000318"/>
    <property type="project" value="GO_Central"/>
</dbReference>
<dbReference type="InterPro" id="IPR033905">
    <property type="entry name" value="Secretory_peroxidase"/>
</dbReference>
<comment type="catalytic activity">
    <reaction evidence="1 14">
        <text>2 a phenolic donor + H2O2 = 2 a phenolic radical donor + 2 H2O</text>
        <dbReference type="Rhea" id="RHEA:56136"/>
        <dbReference type="ChEBI" id="CHEBI:15377"/>
        <dbReference type="ChEBI" id="CHEBI:16240"/>
        <dbReference type="ChEBI" id="CHEBI:139520"/>
        <dbReference type="ChEBI" id="CHEBI:139521"/>
        <dbReference type="EC" id="1.11.1.7"/>
    </reaction>
</comment>
<evidence type="ECO:0000256" key="1">
    <source>
        <dbReference type="ARBA" id="ARBA00000189"/>
    </source>
</evidence>
<dbReference type="GO" id="GO:0046872">
    <property type="term" value="F:metal ion binding"/>
    <property type="evidence" value="ECO:0007669"/>
    <property type="project" value="UniProtKB-UniRule"/>
</dbReference>
<dbReference type="PANTHER" id="PTHR31517">
    <property type="match status" value="1"/>
</dbReference>
<keyword evidence="14" id="KW-0376">Hydrogen peroxide</keyword>
<evidence type="ECO:0000256" key="5">
    <source>
        <dbReference type="ARBA" id="ARBA00022723"/>
    </source>
</evidence>
<evidence type="ECO:0000256" key="10">
    <source>
        <dbReference type="PIRSR" id="PIRSR600823-2"/>
    </source>
</evidence>
<dbReference type="Gene3D" id="1.10.420.10">
    <property type="entry name" value="Peroxidase, domain 2"/>
    <property type="match status" value="1"/>
</dbReference>
<evidence type="ECO:0000256" key="13">
    <source>
        <dbReference type="PIRSR" id="PIRSR600823-5"/>
    </source>
</evidence>
<keyword evidence="3 14" id="KW-0575">Peroxidase</keyword>
<dbReference type="EC" id="1.11.1.7" evidence="14"/>
<feature type="disulfide bond" evidence="13">
    <location>
        <begin position="240"/>
        <end position="275"/>
    </location>
</feature>
<evidence type="ECO:0000256" key="9">
    <source>
        <dbReference type="PIRSR" id="PIRSR600823-1"/>
    </source>
</evidence>
<dbReference type="FunFam" id="1.10.420.10:FF:000001">
    <property type="entry name" value="Peroxidase"/>
    <property type="match status" value="1"/>
</dbReference>
<dbReference type="SUPFAM" id="SSF48113">
    <property type="entry name" value="Heme-dependent peroxidases"/>
    <property type="match status" value="1"/>
</dbReference>
<evidence type="ECO:0000256" key="14">
    <source>
        <dbReference type="RuleBase" id="RU362060"/>
    </source>
</evidence>
<evidence type="ECO:0000256" key="7">
    <source>
        <dbReference type="ARBA" id="ARBA00023004"/>
    </source>
</evidence>
<feature type="active site" description="Proton acceptor" evidence="9">
    <location>
        <position position="107"/>
    </location>
</feature>